<dbReference type="UCSC" id="C07E3.5">
    <property type="organism name" value="c. elegans"/>
</dbReference>
<evidence type="ECO:0000256" key="1">
    <source>
        <dbReference type="ARBA" id="ARBA00004123"/>
    </source>
</evidence>
<dbReference type="Gene3D" id="1.10.10.60">
    <property type="entry name" value="Homeodomain-like"/>
    <property type="match status" value="1"/>
</dbReference>
<keyword evidence="2 3" id="KW-0539">Nucleus</keyword>
<evidence type="ECO:0000313" key="7">
    <source>
        <dbReference type="Proteomes" id="UP000001940"/>
    </source>
</evidence>
<dbReference type="EMBL" id="BX284602">
    <property type="protein sequence ID" value="CAA90096.2"/>
    <property type="molecule type" value="Genomic_DNA"/>
</dbReference>
<comment type="subcellular location">
    <subcellularLocation>
        <location evidence="1 2 3">Nucleus</location>
    </subcellularLocation>
</comment>
<dbReference type="SMART" id="SM00389">
    <property type="entry name" value="HOX"/>
    <property type="match status" value="1"/>
</dbReference>
<dbReference type="Pfam" id="PF00046">
    <property type="entry name" value="Homeodomain"/>
    <property type="match status" value="1"/>
</dbReference>
<dbReference type="SUPFAM" id="SSF46689">
    <property type="entry name" value="Homeodomain-like"/>
    <property type="match status" value="1"/>
</dbReference>
<feature type="DNA-binding region" description="Homeobox" evidence="2">
    <location>
        <begin position="276"/>
        <end position="336"/>
    </location>
</feature>
<dbReference type="Reactome" id="R-CEL-2173795">
    <property type="pathway name" value="Downregulation of SMAD2/3:SMAD4 transcriptional activity"/>
</dbReference>
<proteinExistence type="predicted"/>
<dbReference type="Proteomes" id="UP000001940">
    <property type="component" value="Chromosome II"/>
</dbReference>
<dbReference type="WormBase" id="C07E3.5">
    <property type="protein sequence ID" value="CE42522"/>
    <property type="gene ID" value="WBGene00007416"/>
    <property type="gene designation" value="ceh-57"/>
</dbReference>
<dbReference type="AGR" id="WB:WBGene00007416"/>
<gene>
    <name evidence="6 8" type="primary">ceh-57</name>
    <name evidence="8" type="ORF">C07E3.5</name>
    <name evidence="6" type="ORF">CELE_C07E3.5</name>
</gene>
<evidence type="ECO:0000259" key="5">
    <source>
        <dbReference type="PROSITE" id="PS50071"/>
    </source>
</evidence>
<dbReference type="InterPro" id="IPR009057">
    <property type="entry name" value="Homeodomain-like_sf"/>
</dbReference>
<evidence type="ECO:0000256" key="4">
    <source>
        <dbReference type="SAM" id="MobiDB-lite"/>
    </source>
</evidence>
<dbReference type="InParanoid" id="Q17788"/>
<evidence type="ECO:0000256" key="2">
    <source>
        <dbReference type="PROSITE-ProRule" id="PRU00108"/>
    </source>
</evidence>
<dbReference type="GO" id="GO:0005634">
    <property type="term" value="C:nucleus"/>
    <property type="evidence" value="ECO:0007669"/>
    <property type="project" value="UniProtKB-SubCell"/>
</dbReference>
<evidence type="ECO:0000313" key="6">
    <source>
        <dbReference type="EMBL" id="CAA90096.2"/>
    </source>
</evidence>
<reference evidence="6 7" key="1">
    <citation type="journal article" date="1998" name="Science">
        <title>Genome sequence of the nematode C. elegans: a platform for investigating biology.</title>
        <authorList>
            <consortium name="The C. elegans sequencing consortium"/>
            <person name="Sulson J.E."/>
            <person name="Waterston R."/>
        </authorList>
    </citation>
    <scope>NUCLEOTIDE SEQUENCE [LARGE SCALE GENOMIC DNA]</scope>
    <source>
        <strain evidence="6 7">Bristol N2</strain>
    </source>
</reference>
<sequence>MDTLEEYALRQERLHRIQLQSEEYPGSLIQQAISRLQMGEELPEEIFSIGESLSVSNYGQATGKMVPCKGDAISFHFGDSGKVVSISVSSSLPPDAKSIPCMTLDDIRNQVSPGQAQFLGVKHPGINPLGAQRATNSKKSSFASVLENSRNTLKSNHKLQHLPRSSDHRDDVVQISRIAALPSAQKELTTRNMKRNSDEIAEAEHTRNFNDPLEPFPIIHRKNIRLTDDQVREEYFNRQRMYPHEKNVKSKEAENNYSSEADSEDSPEVVPVQQQKRRPRQNFSNTISNELRIVQERFHGSVPKKDAEEVAESMNLDKTRVNNWFKNNRKKYIRDKNKRLQLH</sequence>
<accession>Q17788</accession>
<name>Q17788_CAEEL</name>
<dbReference type="KEGG" id="cel:CELE_C07E3.5"/>
<feature type="domain" description="Homeobox" evidence="5">
    <location>
        <begin position="274"/>
        <end position="335"/>
    </location>
</feature>
<dbReference type="InterPro" id="IPR001356">
    <property type="entry name" value="HD"/>
</dbReference>
<dbReference type="Bgee" id="WBGene00007416">
    <property type="expression patterns" value="Expressed in pharyngeal muscle cell (C elegans) and 3 other cell types or tissues"/>
</dbReference>
<dbReference type="GO" id="GO:0003677">
    <property type="term" value="F:DNA binding"/>
    <property type="evidence" value="ECO:0007669"/>
    <property type="project" value="UniProtKB-UniRule"/>
</dbReference>
<dbReference type="PROSITE" id="PS50071">
    <property type="entry name" value="HOMEOBOX_2"/>
    <property type="match status" value="1"/>
</dbReference>
<evidence type="ECO:0000313" key="8">
    <source>
        <dbReference type="WormBase" id="C07E3.5"/>
    </source>
</evidence>
<dbReference type="GeneID" id="182370"/>
<feature type="compositionally biased region" description="Basic and acidic residues" evidence="4">
    <location>
        <begin position="237"/>
        <end position="254"/>
    </location>
</feature>
<dbReference type="CTD" id="182370"/>
<keyword evidence="2 3" id="KW-0371">Homeobox</keyword>
<keyword evidence="2 3" id="KW-0238">DNA-binding</keyword>
<feature type="region of interest" description="Disordered" evidence="4">
    <location>
        <begin position="237"/>
        <end position="286"/>
    </location>
</feature>
<dbReference type="CDD" id="cd00086">
    <property type="entry name" value="homeodomain"/>
    <property type="match status" value="1"/>
</dbReference>
<dbReference type="RefSeq" id="NP_496232.2">
    <property type="nucleotide sequence ID" value="NM_063831.6"/>
</dbReference>
<organism evidence="6 7">
    <name type="scientific">Caenorhabditis elegans</name>
    <dbReference type="NCBI Taxonomy" id="6239"/>
    <lineage>
        <taxon>Eukaryota</taxon>
        <taxon>Metazoa</taxon>
        <taxon>Ecdysozoa</taxon>
        <taxon>Nematoda</taxon>
        <taxon>Chromadorea</taxon>
        <taxon>Rhabditida</taxon>
        <taxon>Rhabditina</taxon>
        <taxon>Rhabditomorpha</taxon>
        <taxon>Rhabditoidea</taxon>
        <taxon>Rhabditidae</taxon>
        <taxon>Peloderinae</taxon>
        <taxon>Caenorhabditis</taxon>
    </lineage>
</organism>
<evidence type="ECO:0000256" key="3">
    <source>
        <dbReference type="RuleBase" id="RU000682"/>
    </source>
</evidence>
<dbReference type="HOGENOM" id="CLU_809487_0_0_1"/>
<dbReference type="STRING" id="6239.C07E3.5.1"/>
<dbReference type="AlphaFoldDB" id="Q17788"/>
<dbReference type="SMR" id="Q17788"/>
<protein>
    <submittedName>
        <fullName evidence="6">Homeobox domain-containing protein</fullName>
    </submittedName>
</protein>
<keyword evidence="7" id="KW-1185">Reference proteome</keyword>
<dbReference type="PaxDb" id="6239-C07E3.5"/>